<organism evidence="2 3">
    <name type="scientific">Gossypium stocksii</name>
    <dbReference type="NCBI Taxonomy" id="47602"/>
    <lineage>
        <taxon>Eukaryota</taxon>
        <taxon>Viridiplantae</taxon>
        <taxon>Streptophyta</taxon>
        <taxon>Embryophyta</taxon>
        <taxon>Tracheophyta</taxon>
        <taxon>Spermatophyta</taxon>
        <taxon>Magnoliopsida</taxon>
        <taxon>eudicotyledons</taxon>
        <taxon>Gunneridae</taxon>
        <taxon>Pentapetalae</taxon>
        <taxon>rosids</taxon>
        <taxon>malvids</taxon>
        <taxon>Malvales</taxon>
        <taxon>Malvaceae</taxon>
        <taxon>Malvoideae</taxon>
        <taxon>Gossypium</taxon>
    </lineage>
</organism>
<evidence type="ECO:0000313" key="3">
    <source>
        <dbReference type="Proteomes" id="UP000828251"/>
    </source>
</evidence>
<dbReference type="EMBL" id="JAIQCV010000003">
    <property type="protein sequence ID" value="KAH1113990.1"/>
    <property type="molecule type" value="Genomic_DNA"/>
</dbReference>
<proteinExistence type="predicted"/>
<feature type="compositionally biased region" description="Polar residues" evidence="1">
    <location>
        <begin position="17"/>
        <end position="28"/>
    </location>
</feature>
<feature type="compositionally biased region" description="Basic and acidic residues" evidence="1">
    <location>
        <begin position="159"/>
        <end position="168"/>
    </location>
</feature>
<dbReference type="OrthoDB" id="1001385at2759"/>
<name>A0A9D3W8A6_9ROSI</name>
<dbReference type="AlphaFoldDB" id="A0A9D3W8A6"/>
<evidence type="ECO:0000313" key="2">
    <source>
        <dbReference type="EMBL" id="KAH1113990.1"/>
    </source>
</evidence>
<comment type="caution">
    <text evidence="2">The sequence shown here is derived from an EMBL/GenBank/DDBJ whole genome shotgun (WGS) entry which is preliminary data.</text>
</comment>
<keyword evidence="3" id="KW-1185">Reference proteome</keyword>
<evidence type="ECO:0000256" key="1">
    <source>
        <dbReference type="SAM" id="MobiDB-lite"/>
    </source>
</evidence>
<sequence length="168" mass="19809">SQNQNIMPPRKVRQNNKPKSSTVPNPSNFSNSDIEKYFIELQGKTFIQDKVFDPSMILYSVVVLVVHEFYATLRDQESGNTEGHIWDIVPVQGKEVHLTPRIIYDFYNAPYYENNFINETDLKYFRDIDMDNIINFLNEGKGEWKYRSDMFGPTNLEQENERPESEKE</sequence>
<accession>A0A9D3W8A6</accession>
<feature type="non-terminal residue" evidence="2">
    <location>
        <position position="1"/>
    </location>
</feature>
<feature type="region of interest" description="Disordered" evidence="1">
    <location>
        <begin position="1"/>
        <end position="28"/>
    </location>
</feature>
<protein>
    <submittedName>
        <fullName evidence="2">Uncharacterized protein</fullName>
    </submittedName>
</protein>
<dbReference type="Proteomes" id="UP000828251">
    <property type="component" value="Unassembled WGS sequence"/>
</dbReference>
<feature type="region of interest" description="Disordered" evidence="1">
    <location>
        <begin position="149"/>
        <end position="168"/>
    </location>
</feature>
<gene>
    <name evidence="2" type="ORF">J1N35_007368</name>
</gene>
<reference evidence="2 3" key="1">
    <citation type="journal article" date="2021" name="Plant Biotechnol. J.">
        <title>Multi-omics assisted identification of the key and species-specific regulatory components of drought-tolerant mechanisms in Gossypium stocksii.</title>
        <authorList>
            <person name="Yu D."/>
            <person name="Ke L."/>
            <person name="Zhang D."/>
            <person name="Wu Y."/>
            <person name="Sun Y."/>
            <person name="Mei J."/>
            <person name="Sun J."/>
            <person name="Sun Y."/>
        </authorList>
    </citation>
    <scope>NUCLEOTIDE SEQUENCE [LARGE SCALE GENOMIC DNA]</scope>
    <source>
        <strain evidence="3">cv. E1</strain>
        <tissue evidence="2">Leaf</tissue>
    </source>
</reference>